<gene>
    <name evidence="1" type="ORF">mMyoMyo1_009641</name>
</gene>
<evidence type="ECO:0000313" key="1">
    <source>
        <dbReference type="EMBL" id="KAF6378715.1"/>
    </source>
</evidence>
<name>A0A7J7ZXD6_MYOMY</name>
<comment type="caution">
    <text evidence="1">The sequence shown here is derived from an EMBL/GenBank/DDBJ whole genome shotgun (WGS) entry which is preliminary data.</text>
</comment>
<keyword evidence="2" id="KW-1185">Reference proteome</keyword>
<organism evidence="1 2">
    <name type="scientific">Myotis myotis</name>
    <name type="common">Greater mouse-eared bat</name>
    <name type="synonym">Vespertilio myotis</name>
    <dbReference type="NCBI Taxonomy" id="51298"/>
    <lineage>
        <taxon>Eukaryota</taxon>
        <taxon>Metazoa</taxon>
        <taxon>Chordata</taxon>
        <taxon>Craniata</taxon>
        <taxon>Vertebrata</taxon>
        <taxon>Euteleostomi</taxon>
        <taxon>Mammalia</taxon>
        <taxon>Eutheria</taxon>
        <taxon>Laurasiatheria</taxon>
        <taxon>Chiroptera</taxon>
        <taxon>Yangochiroptera</taxon>
        <taxon>Vespertilionidae</taxon>
        <taxon>Myotis</taxon>
    </lineage>
</organism>
<dbReference type="EMBL" id="JABWUV010000002">
    <property type="protein sequence ID" value="KAF6378715.1"/>
    <property type="molecule type" value="Genomic_DNA"/>
</dbReference>
<proteinExistence type="predicted"/>
<dbReference type="AlphaFoldDB" id="A0A7J7ZXD6"/>
<sequence length="121" mass="13493">MTPFPVSINDTIPPSPSISKWLVSSNPRPGMLGYLELMAAFLQFSITFAKETAPRNRKLGVISSKHLRKLVASSSDCLQIYFQVLIFPARDVNKQVLEHTGSSSMASSTFYTFTFESLSRK</sequence>
<protein>
    <submittedName>
        <fullName evidence="1">Uncharacterized protein</fullName>
    </submittedName>
</protein>
<evidence type="ECO:0000313" key="2">
    <source>
        <dbReference type="Proteomes" id="UP000527355"/>
    </source>
</evidence>
<accession>A0A7J7ZXD6</accession>
<dbReference type="Proteomes" id="UP000527355">
    <property type="component" value="Unassembled WGS sequence"/>
</dbReference>
<reference evidence="1 2" key="1">
    <citation type="journal article" date="2020" name="Nature">
        <title>Six reference-quality genomes reveal evolution of bat adaptations.</title>
        <authorList>
            <person name="Jebb D."/>
            <person name="Huang Z."/>
            <person name="Pippel M."/>
            <person name="Hughes G.M."/>
            <person name="Lavrichenko K."/>
            <person name="Devanna P."/>
            <person name="Winkler S."/>
            <person name="Jermiin L.S."/>
            <person name="Skirmuntt E.C."/>
            <person name="Katzourakis A."/>
            <person name="Burkitt-Gray L."/>
            <person name="Ray D.A."/>
            <person name="Sullivan K.A.M."/>
            <person name="Roscito J.G."/>
            <person name="Kirilenko B.M."/>
            <person name="Davalos L.M."/>
            <person name="Corthals A.P."/>
            <person name="Power M.L."/>
            <person name="Jones G."/>
            <person name="Ransome R.D."/>
            <person name="Dechmann D.K.N."/>
            <person name="Locatelli A.G."/>
            <person name="Puechmaille S.J."/>
            <person name="Fedrigo O."/>
            <person name="Jarvis E.D."/>
            <person name="Hiller M."/>
            <person name="Vernes S.C."/>
            <person name="Myers E.W."/>
            <person name="Teeling E.C."/>
        </authorList>
    </citation>
    <scope>NUCLEOTIDE SEQUENCE [LARGE SCALE GENOMIC DNA]</scope>
    <source>
        <strain evidence="1">MMyoMyo1</strain>
        <tissue evidence="1">Flight muscle</tissue>
    </source>
</reference>